<dbReference type="HOGENOM" id="CLU_003487_2_1_1"/>
<dbReference type="InParanoid" id="F9XE28"/>
<dbReference type="PANTHER" id="PTHR47660:SF8">
    <property type="entry name" value="TRANSCRIPTION FACTOR WITH C2H2 AND ZN(2)-CYS(6) DNA BINDING DOMAIN (EUROFUNG)"/>
    <property type="match status" value="1"/>
</dbReference>
<evidence type="ECO:0008006" key="8">
    <source>
        <dbReference type="Google" id="ProtNLM"/>
    </source>
</evidence>
<dbReference type="OMA" id="SMLWLDI"/>
<protein>
    <recommendedName>
        <fullName evidence="8">Transcription factor domain-containing protein</fullName>
    </recommendedName>
</protein>
<dbReference type="GO" id="GO:0006351">
    <property type="term" value="P:DNA-templated transcription"/>
    <property type="evidence" value="ECO:0007669"/>
    <property type="project" value="InterPro"/>
</dbReference>
<keyword evidence="1" id="KW-0479">Metal-binding</keyword>
<dbReference type="AlphaFoldDB" id="F9XE28"/>
<keyword evidence="5" id="KW-0539">Nucleus</keyword>
<dbReference type="Proteomes" id="UP000008062">
    <property type="component" value="Chromosome 6"/>
</dbReference>
<evidence type="ECO:0000313" key="7">
    <source>
        <dbReference type="Proteomes" id="UP000008062"/>
    </source>
</evidence>
<evidence type="ECO:0000313" key="6">
    <source>
        <dbReference type="EMBL" id="EGP86302.1"/>
    </source>
</evidence>
<sequence>MLPFPPFFEQIMAPDFVASQSQAIPDIFSLMPDQDWLSEGTDIFGVDFTPTIDQAIQSRVGHLPLPTAQGEHTEPDMPRPKDNAKERFAMFERSPWLWKPEANSNAFSEHEVLPLDERQVDMAKSPHQRFLPALALPDELSSQSRDRIFQLVLKTAKSQVKIPTFPSTTCLNMLLKVGLAKRMEVDPWIHPYTFNSETSRTELLVALIAAGCICFGIPSVSKTGLILFEIARVALHRLAEEDNSVIRDLQYLQAYMLWVEVTAFCGFKRKMEIGEHSLQPLVTGLRRAGKLDRAAYTRIEPMADDDEQVLKSKWEAWIEAESYKRLVHHLFDHDMYTTHAKFRNPLISYAEVSLPLPACRDLWLARSAETWRSAFFSVSPQANSEPLALRDLLADCHLLKCLPKCFDARLARNAQLCGLAAQTWEYDQQSTMLGSKHAGSNLEAQLYLQLQHKRLYQSLEEARRALKEDLTVTLLLSEFLMMSLHANIDTIARFAGKCGEVEARRAFQDLQSWRDTKSARTAICHAAQVVRVAREVPPFQLRGCDSFLLYHSIMVLWTYSMLHRGSSAQTQSGLQAGAEHENHVLLDDNDNEQRTAFVHMGVGSPCVRLIDRLERSSRANRIDADYCDLRYPQAVMAMGVKVFEGNLPNETRQNMPQLIKSLCALLSGLGSLTDV</sequence>
<proteinExistence type="predicted"/>
<keyword evidence="4" id="KW-0804">Transcription</keyword>
<dbReference type="GO" id="GO:0003677">
    <property type="term" value="F:DNA binding"/>
    <property type="evidence" value="ECO:0007669"/>
    <property type="project" value="InterPro"/>
</dbReference>
<evidence type="ECO:0000256" key="4">
    <source>
        <dbReference type="ARBA" id="ARBA00023163"/>
    </source>
</evidence>
<dbReference type="KEGG" id="ztr:MYCGRDRAFT_43059"/>
<gene>
    <name evidence="6" type="ORF">MYCGRDRAFT_43059</name>
</gene>
<keyword evidence="3" id="KW-0805">Transcription regulation</keyword>
<dbReference type="eggNOG" id="ENOG502SJTD">
    <property type="taxonomic scope" value="Eukaryota"/>
</dbReference>
<dbReference type="RefSeq" id="XP_003851326.1">
    <property type="nucleotide sequence ID" value="XM_003851278.1"/>
</dbReference>
<dbReference type="EMBL" id="CM001201">
    <property type="protein sequence ID" value="EGP86302.1"/>
    <property type="molecule type" value="Genomic_DNA"/>
</dbReference>
<dbReference type="PANTHER" id="PTHR47660">
    <property type="entry name" value="TRANSCRIPTION FACTOR WITH C2H2 AND ZN(2)-CYS(6) DNA BINDING DOMAIN (EUROFUNG)-RELATED-RELATED"/>
    <property type="match status" value="1"/>
</dbReference>
<keyword evidence="7" id="KW-1185">Reference proteome</keyword>
<dbReference type="GeneID" id="13401248"/>
<organism evidence="6 7">
    <name type="scientific">Zymoseptoria tritici (strain CBS 115943 / IPO323)</name>
    <name type="common">Speckled leaf blotch fungus</name>
    <name type="synonym">Septoria tritici</name>
    <dbReference type="NCBI Taxonomy" id="336722"/>
    <lineage>
        <taxon>Eukaryota</taxon>
        <taxon>Fungi</taxon>
        <taxon>Dikarya</taxon>
        <taxon>Ascomycota</taxon>
        <taxon>Pezizomycotina</taxon>
        <taxon>Dothideomycetes</taxon>
        <taxon>Dothideomycetidae</taxon>
        <taxon>Mycosphaerellales</taxon>
        <taxon>Mycosphaerellaceae</taxon>
        <taxon>Zymoseptoria</taxon>
    </lineage>
</organism>
<reference evidence="6 7" key="1">
    <citation type="journal article" date="2011" name="PLoS Genet.">
        <title>Finished genome of the fungal wheat pathogen Mycosphaerella graminicola reveals dispensome structure, chromosome plasticity, and stealth pathogenesis.</title>
        <authorList>
            <person name="Goodwin S.B."/>
            <person name="Ben M'barek S."/>
            <person name="Dhillon B."/>
            <person name="Wittenberg A.H.J."/>
            <person name="Crane C.F."/>
            <person name="Hane J.K."/>
            <person name="Foster A.J."/>
            <person name="Van der Lee T.A.J."/>
            <person name="Grimwood J."/>
            <person name="Aerts A."/>
            <person name="Antoniw J."/>
            <person name="Bailey A."/>
            <person name="Bluhm B."/>
            <person name="Bowler J."/>
            <person name="Bristow J."/>
            <person name="van der Burgt A."/>
            <person name="Canto-Canche B."/>
            <person name="Churchill A.C.L."/>
            <person name="Conde-Ferraez L."/>
            <person name="Cools H.J."/>
            <person name="Coutinho P.M."/>
            <person name="Csukai M."/>
            <person name="Dehal P."/>
            <person name="De Wit P."/>
            <person name="Donzelli B."/>
            <person name="van de Geest H.C."/>
            <person name="van Ham R.C.H.J."/>
            <person name="Hammond-Kosack K.E."/>
            <person name="Henrissat B."/>
            <person name="Kilian A."/>
            <person name="Kobayashi A.K."/>
            <person name="Koopmann E."/>
            <person name="Kourmpetis Y."/>
            <person name="Kuzniar A."/>
            <person name="Lindquist E."/>
            <person name="Lombard V."/>
            <person name="Maliepaard C."/>
            <person name="Martins N."/>
            <person name="Mehrabi R."/>
            <person name="Nap J.P.H."/>
            <person name="Ponomarenko A."/>
            <person name="Rudd J.J."/>
            <person name="Salamov A."/>
            <person name="Schmutz J."/>
            <person name="Schouten H.J."/>
            <person name="Shapiro H."/>
            <person name="Stergiopoulos I."/>
            <person name="Torriani S.F.F."/>
            <person name="Tu H."/>
            <person name="de Vries R.P."/>
            <person name="Waalwijk C."/>
            <person name="Ware S.B."/>
            <person name="Wiebenga A."/>
            <person name="Zwiers L.-H."/>
            <person name="Oliver R.P."/>
            <person name="Grigoriev I.V."/>
            <person name="Kema G.H.J."/>
        </authorList>
    </citation>
    <scope>NUCLEOTIDE SEQUENCE [LARGE SCALE GENOMIC DNA]</scope>
    <source>
        <strain evidence="7">CBS 115943 / IPO323</strain>
    </source>
</reference>
<dbReference type="GO" id="GO:0008270">
    <property type="term" value="F:zinc ion binding"/>
    <property type="evidence" value="ECO:0007669"/>
    <property type="project" value="InterPro"/>
</dbReference>
<evidence type="ECO:0000256" key="3">
    <source>
        <dbReference type="ARBA" id="ARBA00023015"/>
    </source>
</evidence>
<keyword evidence="2" id="KW-0862">Zinc</keyword>
<evidence type="ECO:0000256" key="5">
    <source>
        <dbReference type="ARBA" id="ARBA00023242"/>
    </source>
</evidence>
<dbReference type="OrthoDB" id="40579at2759"/>
<accession>F9XE28</accession>
<evidence type="ECO:0000256" key="2">
    <source>
        <dbReference type="ARBA" id="ARBA00022833"/>
    </source>
</evidence>
<name>F9XE28_ZYMTI</name>
<evidence type="ECO:0000256" key="1">
    <source>
        <dbReference type="ARBA" id="ARBA00022723"/>
    </source>
</evidence>